<evidence type="ECO:0000259" key="3">
    <source>
        <dbReference type="Pfam" id="PF13629"/>
    </source>
</evidence>
<dbReference type="PANTHER" id="PTHR30332">
    <property type="entry name" value="PROBABLE GENERAL SECRETION PATHWAY PROTEIN D"/>
    <property type="match status" value="1"/>
</dbReference>
<reference key="1">
    <citation type="submission" date="2016-07" db="EMBL/GenBank/DDBJ databases">
        <title>Nontailed viruses are major unrecognized killers of bacteria in the ocean.</title>
        <authorList>
            <person name="Kauffman K."/>
            <person name="Hussain F."/>
            <person name="Yang J."/>
            <person name="Arevalo P."/>
            <person name="Brown J."/>
            <person name="Cutler M."/>
            <person name="Kelly L."/>
            <person name="Polz M.F."/>
        </authorList>
    </citation>
    <scope>NUCLEOTIDE SEQUENCE [LARGE SCALE GENOMIC DNA]</scope>
    <source>
        <strain>10N.261.52.F7</strain>
    </source>
</reference>
<dbReference type="InterPro" id="IPR032789">
    <property type="entry name" value="T2SS-T3SS_pil_N"/>
</dbReference>
<comment type="caution">
    <text evidence="4">The sequence shown here is derived from an EMBL/GenBank/DDBJ whole genome shotgun (WGS) entry which is preliminary data.</text>
</comment>
<dbReference type="InterPro" id="IPR001775">
    <property type="entry name" value="GspD/PilQ"/>
</dbReference>
<dbReference type="GO" id="GO:0009306">
    <property type="term" value="P:protein secretion"/>
    <property type="evidence" value="ECO:0007669"/>
    <property type="project" value="InterPro"/>
</dbReference>
<dbReference type="InterPro" id="IPR050810">
    <property type="entry name" value="Bact_Secretion_Sys_Channel"/>
</dbReference>
<reference evidence="4" key="3">
    <citation type="journal article" date="2018" name="Nature">
        <title>A major lineage of non-tailed dsDNA viruses as unrecognized killers of marine bacteria.</title>
        <authorList>
            <person name="Kauffman K.M."/>
            <person name="Hussain F.A."/>
            <person name="Yang J."/>
            <person name="Arevalo P."/>
            <person name="Brown J.M."/>
            <person name="Chang W.K."/>
            <person name="VanInsberghe D."/>
            <person name="Elsherbini J."/>
            <person name="Sharma R.S."/>
            <person name="Cutler M.B."/>
            <person name="Kelly L."/>
            <person name="Polz M.F."/>
        </authorList>
    </citation>
    <scope>NUCLEOTIDE SEQUENCE</scope>
    <source>
        <strain evidence="4">10N.261.52.F7</strain>
    </source>
</reference>
<gene>
    <name evidence="4" type="ORF">BCT99_06965</name>
</gene>
<accession>A0AB36XHA2</accession>
<organism evidence="4">
    <name type="scientific">Vibrio lentus</name>
    <dbReference type="NCBI Taxonomy" id="136468"/>
    <lineage>
        <taxon>Bacteria</taxon>
        <taxon>Pseudomonadati</taxon>
        <taxon>Pseudomonadota</taxon>
        <taxon>Gammaproteobacteria</taxon>
        <taxon>Vibrionales</taxon>
        <taxon>Vibrionaceae</taxon>
        <taxon>Vibrio</taxon>
    </lineage>
</organism>
<evidence type="ECO:0000313" key="4">
    <source>
        <dbReference type="EMBL" id="PMK41941.1"/>
    </source>
</evidence>
<protein>
    <submittedName>
        <fullName evidence="4">General secretion pathway protein GspD</fullName>
    </submittedName>
</protein>
<comment type="similarity">
    <text evidence="1">Belongs to the bacterial secretin family.</text>
</comment>
<dbReference type="PRINTS" id="PR00811">
    <property type="entry name" value="BCTERIALGSPD"/>
</dbReference>
<dbReference type="AlphaFoldDB" id="A0AB36XHA2"/>
<name>A0AB36XHA2_9VIBR</name>
<dbReference type="GO" id="GO:0015627">
    <property type="term" value="C:type II protein secretion system complex"/>
    <property type="evidence" value="ECO:0007669"/>
    <property type="project" value="TreeGrafter"/>
</dbReference>
<sequence>MSSMFLRKYIVGLILLIGLFTSTVWASGFISMAEGDARSFTISQEIGSVFVSNPSVANYQVIDKHKVVIFSKEAGKSSLMVFDQTGKTILSRRIQVNKSADTIQRYIRAHYPDAQVEAFYIGSQVVLSGMVSSEQVKDEIYVIVGEMLDKDADRQSFEMESQEQSYEIKFMERKEYNGVVNNIEVVTTKQVNVKVSIAEVSQSALEQIGVSYFTGGQSPNVFVNPINGFSADDILTMISAINNDNVGRVLAEPNLSVVSGESASFLVGGELPIVTTIDGGSNVTYKEFGVRLELMAKVKRDNKIILSLIPEVSSLDTQYKDNTYDLPALKTRRARTTVELGDGQSFVLGGLLSTEDKESLSKIPLIGDIPILGTFFRNAETRRNKTELIIVATVNLVQPVHPSTISLPTIKRTSTLKRLFSWQEENSQSSATESLLDKGGFKK</sequence>
<evidence type="ECO:0000259" key="2">
    <source>
        <dbReference type="Pfam" id="PF00263"/>
    </source>
</evidence>
<reference evidence="4" key="2">
    <citation type="submission" date="2016-07" db="EMBL/GenBank/DDBJ databases">
        <authorList>
            <person name="Kauffman K."/>
            <person name="Arevalo P."/>
            <person name="Polz M.F."/>
        </authorList>
    </citation>
    <scope>NUCLEOTIDE SEQUENCE</scope>
    <source>
        <strain evidence="4">10N.261.52.F7</strain>
    </source>
</reference>
<feature type="domain" description="Type II/III secretion system secretin-like" evidence="2">
    <location>
        <begin position="241"/>
        <end position="397"/>
    </location>
</feature>
<dbReference type="InterPro" id="IPR004846">
    <property type="entry name" value="T2SS/T3SS_dom"/>
</dbReference>
<dbReference type="Pfam" id="PF13629">
    <property type="entry name" value="T2SS-T3SS_pil_N"/>
    <property type="match status" value="1"/>
</dbReference>
<evidence type="ECO:0000256" key="1">
    <source>
        <dbReference type="RuleBase" id="RU004003"/>
    </source>
</evidence>
<dbReference type="PANTHER" id="PTHR30332:SF17">
    <property type="entry name" value="TYPE IV PILIATION SYSTEM PROTEIN DR_0774-RELATED"/>
    <property type="match status" value="1"/>
</dbReference>
<dbReference type="Pfam" id="PF00263">
    <property type="entry name" value="Secretin"/>
    <property type="match status" value="1"/>
</dbReference>
<feature type="domain" description="Pilus formation protein N-terminal" evidence="3">
    <location>
        <begin position="30"/>
        <end position="97"/>
    </location>
</feature>
<dbReference type="EMBL" id="MCXM01000046">
    <property type="protein sequence ID" value="PMK41941.1"/>
    <property type="molecule type" value="Genomic_DNA"/>
</dbReference>
<proteinExistence type="inferred from homology"/>